<dbReference type="Pfam" id="PF15760">
    <property type="entry name" value="DLEU7"/>
    <property type="match status" value="1"/>
</dbReference>
<reference evidence="2" key="2">
    <citation type="submission" date="2025-09" db="UniProtKB">
        <authorList>
            <consortium name="Ensembl"/>
        </authorList>
    </citation>
    <scope>IDENTIFICATION</scope>
</reference>
<dbReference type="AlphaFoldDB" id="A0A8C5LVN5"/>
<dbReference type="GeneTree" id="ENSGT00390000011737"/>
<dbReference type="OrthoDB" id="8788044at2759"/>
<dbReference type="PANTHER" id="PTHR36961:SF1">
    <property type="entry name" value="LEUKEMIA-ASSOCIATED PROTEIN 7"/>
    <property type="match status" value="1"/>
</dbReference>
<name>A0A8C5LVN5_9ANUR</name>
<sequence>MACASSCLLPSPALPDNKGDMPGPGLLKVAISHQVTAMNTLRGLLDKRFPSSLRQGYLEDQEAISRFMNYFSLLIDNDDDEDEGSCSGVCGSQSFRHSMVQTAEGPSAYTSQGLASSAYTSGDFTSSAWTSEELTSSAWTSEGLTSSTWTTEDASPSTWTPEDLSSSAYSSGPVARDAGSATDFRKAPTLAQIASINCFFRVLKCIVKLLCVEMNALRYLPLDHTITIRLKDSIEFRNICTHMTLQNEGRPFDQDLTAAQEILRTLITDLIRAFSLFSTELENMFIDQLKQMLQTLQG</sequence>
<feature type="region of interest" description="Disordered" evidence="1">
    <location>
        <begin position="142"/>
        <end position="171"/>
    </location>
</feature>
<evidence type="ECO:0000313" key="2">
    <source>
        <dbReference type="Ensembl" id="ENSLLEP00000004716.1"/>
    </source>
</evidence>
<reference evidence="2" key="1">
    <citation type="submission" date="2025-08" db="UniProtKB">
        <authorList>
            <consortium name="Ensembl"/>
        </authorList>
    </citation>
    <scope>IDENTIFICATION</scope>
</reference>
<feature type="compositionally biased region" description="Polar residues" evidence="1">
    <location>
        <begin position="142"/>
        <end position="170"/>
    </location>
</feature>
<evidence type="ECO:0000256" key="1">
    <source>
        <dbReference type="SAM" id="MobiDB-lite"/>
    </source>
</evidence>
<protein>
    <submittedName>
        <fullName evidence="2">Uncharacterized protein</fullName>
    </submittedName>
</protein>
<organism evidence="2 3">
    <name type="scientific">Leptobrachium leishanense</name>
    <name type="common">Leishan spiny toad</name>
    <dbReference type="NCBI Taxonomy" id="445787"/>
    <lineage>
        <taxon>Eukaryota</taxon>
        <taxon>Metazoa</taxon>
        <taxon>Chordata</taxon>
        <taxon>Craniata</taxon>
        <taxon>Vertebrata</taxon>
        <taxon>Euteleostomi</taxon>
        <taxon>Amphibia</taxon>
        <taxon>Batrachia</taxon>
        <taxon>Anura</taxon>
        <taxon>Pelobatoidea</taxon>
        <taxon>Megophryidae</taxon>
        <taxon>Leptobrachium</taxon>
    </lineage>
</organism>
<proteinExistence type="predicted"/>
<dbReference type="Ensembl" id="ENSLLET00000004926.1">
    <property type="protein sequence ID" value="ENSLLEP00000004716.1"/>
    <property type="gene ID" value="ENSLLEG00000003021.1"/>
</dbReference>
<evidence type="ECO:0000313" key="3">
    <source>
        <dbReference type="Proteomes" id="UP000694569"/>
    </source>
</evidence>
<dbReference type="PANTHER" id="PTHR36961">
    <property type="entry name" value="LEUKEMIA-ASSOCIATED PROTEIN 7"/>
    <property type="match status" value="1"/>
</dbReference>
<keyword evidence="3" id="KW-1185">Reference proteome</keyword>
<dbReference type="InterPro" id="IPR031510">
    <property type="entry name" value="DLEU7"/>
</dbReference>
<accession>A0A8C5LVN5</accession>
<dbReference type="Proteomes" id="UP000694569">
    <property type="component" value="Unplaced"/>
</dbReference>